<reference evidence="2" key="1">
    <citation type="journal article" date="2021" name="Sci. Rep.">
        <title>Diploid genomic architecture of Nitzschia inconspicua, an elite biomass production diatom.</title>
        <authorList>
            <person name="Oliver A."/>
            <person name="Podell S."/>
            <person name="Pinowska A."/>
            <person name="Traller J.C."/>
            <person name="Smith S.R."/>
            <person name="McClure R."/>
            <person name="Beliaev A."/>
            <person name="Bohutskyi P."/>
            <person name="Hill E.A."/>
            <person name="Rabines A."/>
            <person name="Zheng H."/>
            <person name="Allen L.Z."/>
            <person name="Kuo A."/>
            <person name="Grigoriev I.V."/>
            <person name="Allen A.E."/>
            <person name="Hazlebeck D."/>
            <person name="Allen E.E."/>
        </authorList>
    </citation>
    <scope>NUCLEOTIDE SEQUENCE</scope>
    <source>
        <strain evidence="2">Hildebrandi</strain>
    </source>
</reference>
<evidence type="ECO:0000313" key="2">
    <source>
        <dbReference type="EMBL" id="KAG7360392.1"/>
    </source>
</evidence>
<dbReference type="OrthoDB" id="531564at2759"/>
<dbReference type="AlphaFoldDB" id="A0A9K3LDV7"/>
<dbReference type="Proteomes" id="UP000693970">
    <property type="component" value="Unassembled WGS sequence"/>
</dbReference>
<sequence length="133" mass="14877">MLSRSSTVIRSPFVRGLMRTSQQQTQKRAMGGGGAYMQTNQFGARVGEVFGTIAWLWVFYRFSQDGKVLLGYEHPWEHGHHGGGHGHGSHGHKVLSADERAASWEVFANKAINPGDDDDEEEDDDDEEEEDED</sequence>
<evidence type="ECO:0000256" key="1">
    <source>
        <dbReference type="SAM" id="MobiDB-lite"/>
    </source>
</evidence>
<feature type="region of interest" description="Disordered" evidence="1">
    <location>
        <begin position="107"/>
        <end position="133"/>
    </location>
</feature>
<reference evidence="2" key="2">
    <citation type="submission" date="2021-04" db="EMBL/GenBank/DDBJ databases">
        <authorList>
            <person name="Podell S."/>
        </authorList>
    </citation>
    <scope>NUCLEOTIDE SEQUENCE</scope>
    <source>
        <strain evidence="2">Hildebrandi</strain>
    </source>
</reference>
<organism evidence="2 3">
    <name type="scientific">Nitzschia inconspicua</name>
    <dbReference type="NCBI Taxonomy" id="303405"/>
    <lineage>
        <taxon>Eukaryota</taxon>
        <taxon>Sar</taxon>
        <taxon>Stramenopiles</taxon>
        <taxon>Ochrophyta</taxon>
        <taxon>Bacillariophyta</taxon>
        <taxon>Bacillariophyceae</taxon>
        <taxon>Bacillariophycidae</taxon>
        <taxon>Bacillariales</taxon>
        <taxon>Bacillariaceae</taxon>
        <taxon>Nitzschia</taxon>
    </lineage>
</organism>
<protein>
    <submittedName>
        <fullName evidence="2">Uncharacterized protein</fullName>
    </submittedName>
</protein>
<name>A0A9K3LDV7_9STRA</name>
<feature type="compositionally biased region" description="Acidic residues" evidence="1">
    <location>
        <begin position="115"/>
        <end position="133"/>
    </location>
</feature>
<dbReference type="GO" id="GO:0045271">
    <property type="term" value="C:respiratory chain complex I"/>
    <property type="evidence" value="ECO:0007669"/>
    <property type="project" value="InterPro"/>
</dbReference>
<dbReference type="PANTHER" id="PTHR36987:SF1">
    <property type="entry name" value="NADH DEHYDROGENASE [UBIQUINONE] 1 BETA SUBCOMPLEX SUBUNIT 2"/>
    <property type="match status" value="1"/>
</dbReference>
<proteinExistence type="predicted"/>
<comment type="caution">
    <text evidence="2">The sequence shown here is derived from an EMBL/GenBank/DDBJ whole genome shotgun (WGS) entry which is preliminary data.</text>
</comment>
<dbReference type="EMBL" id="JAGRRH010000013">
    <property type="protein sequence ID" value="KAG7360392.1"/>
    <property type="molecule type" value="Genomic_DNA"/>
</dbReference>
<dbReference type="PANTHER" id="PTHR36987">
    <property type="entry name" value="NADH DEHYDROGENASE [UBIQUINONE] 1 BETA SUBCOMPLEX SUBUNIT 2-LIKE"/>
    <property type="match status" value="1"/>
</dbReference>
<accession>A0A9K3LDV7</accession>
<evidence type="ECO:0000313" key="3">
    <source>
        <dbReference type="Proteomes" id="UP000693970"/>
    </source>
</evidence>
<dbReference type="GO" id="GO:0005743">
    <property type="term" value="C:mitochondrial inner membrane"/>
    <property type="evidence" value="ECO:0007669"/>
    <property type="project" value="InterPro"/>
</dbReference>
<gene>
    <name evidence="2" type="ORF">IV203_035491</name>
</gene>
<keyword evidence="3" id="KW-1185">Reference proteome</keyword>
<dbReference type="InterPro" id="IPR044980">
    <property type="entry name" value="NDUFB2_plant/fungi"/>
</dbReference>